<comment type="caution">
    <text evidence="2">The sequence shown here is derived from an EMBL/GenBank/DDBJ whole genome shotgun (WGS) entry which is preliminary data.</text>
</comment>
<dbReference type="Proteomes" id="UP000439780">
    <property type="component" value="Unassembled WGS sequence"/>
</dbReference>
<evidence type="ECO:0000313" key="3">
    <source>
        <dbReference type="Proteomes" id="UP000439780"/>
    </source>
</evidence>
<reference evidence="2 3" key="1">
    <citation type="submission" date="2019-12" db="EMBL/GenBank/DDBJ databases">
        <title>Genomic-based taxomic classification of the family Erythrobacteraceae.</title>
        <authorList>
            <person name="Xu L."/>
        </authorList>
    </citation>
    <scope>NUCLEOTIDE SEQUENCE [LARGE SCALE GENOMIC DNA]</scope>
    <source>
        <strain evidence="2 3">KEMB 9005-328</strain>
    </source>
</reference>
<protein>
    <submittedName>
        <fullName evidence="2">Uncharacterized protein</fullName>
    </submittedName>
</protein>
<name>A0A845AK17_9SPHN</name>
<feature type="chain" id="PRO_5032502953" evidence="1">
    <location>
        <begin position="25"/>
        <end position="90"/>
    </location>
</feature>
<sequence length="90" mass="9347">MFRRIVTLLALLSGLTVFGAPAQAALTQMLGSHAEASQSCEQARADDSIVQPSLPLEHKALQAPSGIAGASLSDAVAVPTVRFGIDRAFE</sequence>
<keyword evidence="3" id="KW-1185">Reference proteome</keyword>
<gene>
    <name evidence="2" type="ORF">GRI58_10455</name>
</gene>
<evidence type="ECO:0000313" key="2">
    <source>
        <dbReference type="EMBL" id="MXP29241.1"/>
    </source>
</evidence>
<dbReference type="AlphaFoldDB" id="A0A845AK17"/>
<dbReference type="RefSeq" id="WP_160753532.1">
    <property type="nucleotide sequence ID" value="NZ_WTYA01000007.1"/>
</dbReference>
<keyword evidence="1" id="KW-0732">Signal</keyword>
<accession>A0A845AK17</accession>
<dbReference type="OrthoDB" id="7510657at2"/>
<dbReference type="EMBL" id="WTYA01000007">
    <property type="protein sequence ID" value="MXP29241.1"/>
    <property type="molecule type" value="Genomic_DNA"/>
</dbReference>
<feature type="signal peptide" evidence="1">
    <location>
        <begin position="1"/>
        <end position="24"/>
    </location>
</feature>
<proteinExistence type="predicted"/>
<evidence type="ECO:0000256" key="1">
    <source>
        <dbReference type="SAM" id="SignalP"/>
    </source>
</evidence>
<organism evidence="2 3">
    <name type="scientific">Qipengyuania algicida</name>
    <dbReference type="NCBI Taxonomy" id="1836209"/>
    <lineage>
        <taxon>Bacteria</taxon>
        <taxon>Pseudomonadati</taxon>
        <taxon>Pseudomonadota</taxon>
        <taxon>Alphaproteobacteria</taxon>
        <taxon>Sphingomonadales</taxon>
        <taxon>Erythrobacteraceae</taxon>
        <taxon>Qipengyuania</taxon>
    </lineage>
</organism>